<keyword evidence="4" id="KW-1185">Reference proteome</keyword>
<dbReference type="Pfam" id="PF13643">
    <property type="entry name" value="DUF4145"/>
    <property type="match status" value="1"/>
</dbReference>
<comment type="caution">
    <text evidence="3">The sequence shown here is derived from an EMBL/GenBank/DDBJ whole genome shotgun (WGS) entry which is preliminary data.</text>
</comment>
<feature type="region of interest" description="Disordered" evidence="1">
    <location>
        <begin position="212"/>
        <end position="235"/>
    </location>
</feature>
<sequence length="235" mass="25743">MSRYVDPLRIGKTVHGTVGLWHTAIRCVNDDCNLVTLDVSLNAVSYVGGAGTGYKSTGEIVRVRLAPRSSAKPQPEYIPSPIREDYEEACLILADSPKASATLSRRALQGMLHDFCGIVEKNLFTEITTLEARLKDGTAPKGVEEETIAAIHAIRKIGNIGAHMESDINVIVDVDAGEAQALIDLIEMLFDEWYVARHTRQEKLARILKIDGAKQAARKSRPEMPAALPSPEEQN</sequence>
<accession>A0A927ITB7</accession>
<evidence type="ECO:0000259" key="2">
    <source>
        <dbReference type="Pfam" id="PF13643"/>
    </source>
</evidence>
<evidence type="ECO:0000313" key="3">
    <source>
        <dbReference type="EMBL" id="MBD8065643.1"/>
    </source>
</evidence>
<dbReference type="Proteomes" id="UP000654108">
    <property type="component" value="Unassembled WGS sequence"/>
</dbReference>
<evidence type="ECO:0000313" key="4">
    <source>
        <dbReference type="Proteomes" id="UP000654108"/>
    </source>
</evidence>
<protein>
    <submittedName>
        <fullName evidence="3">DUF4145 domain-containing protein</fullName>
    </submittedName>
</protein>
<organism evidence="3 4">
    <name type="scientific">Devosia oryzisoli</name>
    <dbReference type="NCBI Taxonomy" id="2774138"/>
    <lineage>
        <taxon>Bacteria</taxon>
        <taxon>Pseudomonadati</taxon>
        <taxon>Pseudomonadota</taxon>
        <taxon>Alphaproteobacteria</taxon>
        <taxon>Hyphomicrobiales</taxon>
        <taxon>Devosiaceae</taxon>
        <taxon>Devosia</taxon>
    </lineage>
</organism>
<feature type="domain" description="DUF4145" evidence="2">
    <location>
        <begin position="88"/>
        <end position="168"/>
    </location>
</feature>
<gene>
    <name evidence="3" type="ORF">IC608_09155</name>
</gene>
<proteinExistence type="predicted"/>
<reference evidence="3" key="1">
    <citation type="submission" date="2020-09" db="EMBL/GenBank/DDBJ databases">
        <title>Genome seq and assembly of Devosia sp.</title>
        <authorList>
            <person name="Chhetri G."/>
        </authorList>
    </citation>
    <scope>NUCLEOTIDE SEQUENCE</scope>
    <source>
        <strain evidence="3">PTR5</strain>
    </source>
</reference>
<dbReference type="EMBL" id="JACYFU010000002">
    <property type="protein sequence ID" value="MBD8065643.1"/>
    <property type="molecule type" value="Genomic_DNA"/>
</dbReference>
<evidence type="ECO:0000256" key="1">
    <source>
        <dbReference type="SAM" id="MobiDB-lite"/>
    </source>
</evidence>
<dbReference type="InterPro" id="IPR025285">
    <property type="entry name" value="DUF4145"/>
</dbReference>
<name>A0A927ITB7_9HYPH</name>
<dbReference type="AlphaFoldDB" id="A0A927ITB7"/>